<dbReference type="SUPFAM" id="SSF101898">
    <property type="entry name" value="NHL repeat"/>
    <property type="match status" value="1"/>
</dbReference>
<keyword evidence="4" id="KW-1185">Reference proteome</keyword>
<dbReference type="InterPro" id="IPR026444">
    <property type="entry name" value="Secre_tail"/>
</dbReference>
<dbReference type="InterPro" id="IPR011042">
    <property type="entry name" value="6-blade_b-propeller_TolB-like"/>
</dbReference>
<dbReference type="OrthoDB" id="1415710at2"/>
<organism evidence="3 4">
    <name type="scientific">Ulvibacter antarcticus</name>
    <dbReference type="NCBI Taxonomy" id="442714"/>
    <lineage>
        <taxon>Bacteria</taxon>
        <taxon>Pseudomonadati</taxon>
        <taxon>Bacteroidota</taxon>
        <taxon>Flavobacteriia</taxon>
        <taxon>Flavobacteriales</taxon>
        <taxon>Flavobacteriaceae</taxon>
        <taxon>Ulvibacter</taxon>
    </lineage>
</organism>
<dbReference type="Gene3D" id="2.120.10.30">
    <property type="entry name" value="TolB, C-terminal domain"/>
    <property type="match status" value="2"/>
</dbReference>
<evidence type="ECO:0000313" key="4">
    <source>
        <dbReference type="Proteomes" id="UP000271339"/>
    </source>
</evidence>
<dbReference type="PANTHER" id="PTHR24104:SF25">
    <property type="entry name" value="PROTEIN LIN-41"/>
    <property type="match status" value="1"/>
</dbReference>
<dbReference type="InterPro" id="IPR050952">
    <property type="entry name" value="TRIM-NHL_E3_ligases"/>
</dbReference>
<name>A0A3L9Y8L2_9FLAO</name>
<comment type="caution">
    <text evidence="3">The sequence shown here is derived from an EMBL/GenBank/DDBJ whole genome shotgun (WGS) entry which is preliminary data.</text>
</comment>
<dbReference type="Pfam" id="PF18962">
    <property type="entry name" value="Por_Secre_tail"/>
    <property type="match status" value="1"/>
</dbReference>
<protein>
    <submittedName>
        <fullName evidence="3">Putative secreted protein (Por secretion system target)</fullName>
    </submittedName>
</protein>
<dbReference type="Proteomes" id="UP000271339">
    <property type="component" value="Unassembled WGS sequence"/>
</dbReference>
<feature type="domain" description="Secretion system C-terminal sorting" evidence="2">
    <location>
        <begin position="313"/>
        <end position="373"/>
    </location>
</feature>
<keyword evidence="1" id="KW-0732">Signal</keyword>
<evidence type="ECO:0000313" key="3">
    <source>
        <dbReference type="EMBL" id="RMA57036.1"/>
    </source>
</evidence>
<gene>
    <name evidence="3" type="ORF">BXY75_2917</name>
</gene>
<sequence>MKNLKKLLIICTLMASVHSISQIRYYASNRTLNAVNTYQEDGSFIEEFIAQNEGGLSNPQDILLHPEGFYLITGSDNPQIKKFDIETGAYLGDWSDPAFNLGRPSKMSIGPDNLLYVTQWGTTAATAKIVRFDMAGNYLGPFTPIAPTGMGHVWDAGGNFYLAVFGVNTGVGTVKKYDLEGNFIEDFIDSTILENPTYIWWDNNGDMLVQDYTQGKVLRYDSEGNYLEDYITGLNNPEGYTFLPNGNLLISERGANLVSEFDPSGNFIGRWDNGGTLEGPNFIEAIDVSILSTADHQITSTIVTPSVGTLFTLNIEISQNITDLQVFDLNGRRIDNIDLQQSHSWNATNLNEGVYFILATTSEDKKLTQKIIVKK</sequence>
<dbReference type="PANTHER" id="PTHR24104">
    <property type="entry name" value="E3 UBIQUITIN-PROTEIN LIGASE NHLRC1-RELATED"/>
    <property type="match status" value="1"/>
</dbReference>
<evidence type="ECO:0000256" key="1">
    <source>
        <dbReference type="ARBA" id="ARBA00022729"/>
    </source>
</evidence>
<accession>A0A3L9Y8L2</accession>
<dbReference type="NCBIfam" id="TIGR04183">
    <property type="entry name" value="Por_Secre_tail"/>
    <property type="match status" value="1"/>
</dbReference>
<reference evidence="3 4" key="1">
    <citation type="submission" date="2018-10" db="EMBL/GenBank/DDBJ databases">
        <title>Genomic Encyclopedia of Archaeal and Bacterial Type Strains, Phase II (KMG-II): from individual species to whole genera.</title>
        <authorList>
            <person name="Goeker M."/>
        </authorList>
    </citation>
    <scope>NUCLEOTIDE SEQUENCE [LARGE SCALE GENOMIC DNA]</scope>
    <source>
        <strain evidence="3 4">DSM 23424</strain>
    </source>
</reference>
<proteinExistence type="predicted"/>
<dbReference type="GO" id="GO:0008270">
    <property type="term" value="F:zinc ion binding"/>
    <property type="evidence" value="ECO:0007669"/>
    <property type="project" value="UniProtKB-KW"/>
</dbReference>
<evidence type="ECO:0000259" key="2">
    <source>
        <dbReference type="Pfam" id="PF18962"/>
    </source>
</evidence>
<dbReference type="AlphaFoldDB" id="A0A3L9Y8L2"/>
<dbReference type="EMBL" id="REFC01000015">
    <property type="protein sequence ID" value="RMA57036.1"/>
    <property type="molecule type" value="Genomic_DNA"/>
</dbReference>
<dbReference type="RefSeq" id="WP_121908467.1">
    <property type="nucleotide sequence ID" value="NZ_REFC01000015.1"/>
</dbReference>